<dbReference type="AlphaFoldDB" id="A0A9P0ML38"/>
<dbReference type="Proteomes" id="UP001152798">
    <property type="component" value="Chromosome 3"/>
</dbReference>
<sequence length="919" mass="100904">MLELGVRVVRGPDWEWGNQDGGEGFVGTVVKIGRPGSTISPENTVVVIWDTGVETNYRVGYDGSYDLRLLDNAPAGVKHHNIICDGCHSKGISGLRFKCTRCYDFDLCLQCYMADKHDLSHVFQRFDTYNSVGVELPPRQGSTKILLRGIFIGAIVQRGNNWDWGDQDGGPGKKGRVLDIRGWGNESWRSVANVAWSSGYTNMYSVGHKGRVDLLCVEPAVGGHYYRSHLPILGEKTEEHDSHQDSNLTFIVGESVSVTVDVEALKKMQEGHGGWNPRMSQIVGEIGIVHRFTEKGDIRVYYPTLDCRWTLNPSVMKKVGRPHSVGDKVKILNDQKIVELFQAGHGEWISAMTSILGKVGRIVQVYKDGDLRVTVEGQTWTLNPNNIEPVSECVNTNTPSPRHHGDSVSCLLSSLMENKLELESGPSIESIVKEAAKGNSQVVLDFMKLHPILIDGKLNNKTCLQVASHQGHAALVTSLLALGADFNISDDEGDKALHYAAFGEQAEVIDLLLTAGADPNAVNNSLSSPLHVAVSRQNLPCIKALLNAKANVNLQDSYGDTVLHDAIGNEVNEAVELLCNTPGLDLSLKNKRGFNPLHHAALKGNLFATDKLISRARQLVDVKKDDGFAALHLAAFNGHRAVVESLVTDGKATLDLFTYRKQTPLMLAVSQGHSAVIEFLVGSGSNLALMDEDGDTCLHFALMKRSTIAAPIPEAEAPTIFGIWEEVRESNPQLANESIGIAIACYLVQEGCPMLKNSKNKTPLDIVEGTDIGPILKQYVNNGSKEDKKKKDKRPVECGVCSELSEENVRLDPCGHRIACEDCSARLKKCIKCSTIINCRLSNDGRVISYRPRQPTAECLRYLETKIAEIEETHSCSICMERRRNVAFLCGHGACDKCAAPLRSCHMCRKTITKKINLY</sequence>
<dbReference type="OrthoDB" id="2122982at2759"/>
<dbReference type="PROSITE" id="PS01357">
    <property type="entry name" value="ZF_ZZ_1"/>
    <property type="match status" value="1"/>
</dbReference>
<evidence type="ECO:0000259" key="17">
    <source>
        <dbReference type="PROSITE" id="PS50135"/>
    </source>
</evidence>
<dbReference type="FunFam" id="2.30.30.40:FF:000044">
    <property type="entry name" value="E3 ubiquitin-protein ligase MIB2, putative"/>
    <property type="match status" value="1"/>
</dbReference>
<keyword evidence="13 14" id="KW-0040">ANK repeat</keyword>
<evidence type="ECO:0000256" key="8">
    <source>
        <dbReference type="ARBA" id="ARBA00022737"/>
    </source>
</evidence>
<keyword evidence="11" id="KW-0862">Zinc</keyword>
<feature type="repeat" description="ANK" evidence="14">
    <location>
        <begin position="660"/>
        <end position="692"/>
    </location>
</feature>
<evidence type="ECO:0000313" key="19">
    <source>
        <dbReference type="EMBL" id="CAH1395577.1"/>
    </source>
</evidence>
<feature type="repeat" description="ANK" evidence="14">
    <location>
        <begin position="459"/>
        <end position="491"/>
    </location>
</feature>
<feature type="domain" description="RING-type" evidence="16">
    <location>
        <begin position="876"/>
        <end position="909"/>
    </location>
</feature>
<feature type="domain" description="ZZ-type" evidence="17">
    <location>
        <begin position="79"/>
        <end position="131"/>
    </location>
</feature>
<feature type="domain" description="MIB/HERC2" evidence="18">
    <location>
        <begin position="1"/>
        <end position="73"/>
    </location>
</feature>
<dbReference type="GO" id="GO:0005737">
    <property type="term" value="C:cytoplasm"/>
    <property type="evidence" value="ECO:0007669"/>
    <property type="project" value="UniProtKB-SubCell"/>
</dbReference>
<evidence type="ECO:0000256" key="11">
    <source>
        <dbReference type="ARBA" id="ARBA00022833"/>
    </source>
</evidence>
<dbReference type="Pfam" id="PF18346">
    <property type="entry name" value="SH3_15"/>
    <property type="match status" value="2"/>
</dbReference>
<keyword evidence="7" id="KW-0479">Metal-binding</keyword>
<dbReference type="PROSITE" id="PS50089">
    <property type="entry name" value="ZF_RING_2"/>
    <property type="match status" value="2"/>
</dbReference>
<evidence type="ECO:0000259" key="16">
    <source>
        <dbReference type="PROSITE" id="PS50089"/>
    </source>
</evidence>
<dbReference type="FunFam" id="2.30.30.40:FF:000078">
    <property type="entry name" value="Putative e3 ubiquitin-protein ligase mib2"/>
    <property type="match status" value="1"/>
</dbReference>
<dbReference type="GO" id="GO:0016567">
    <property type="term" value="P:protein ubiquitination"/>
    <property type="evidence" value="ECO:0007669"/>
    <property type="project" value="InterPro"/>
</dbReference>
<dbReference type="EMBL" id="OV725079">
    <property type="protein sequence ID" value="CAH1395577.1"/>
    <property type="molecule type" value="Genomic_DNA"/>
</dbReference>
<dbReference type="FunFam" id="3.30.60.90:FF:000004">
    <property type="entry name" value="Putative E3 ubiquitin-protein ligase MIB2"/>
    <property type="match status" value="1"/>
</dbReference>
<comment type="pathway">
    <text evidence="3">Protein modification; protein ubiquitination.</text>
</comment>
<dbReference type="Pfam" id="PF13920">
    <property type="entry name" value="zf-C3HC4_3"/>
    <property type="match status" value="1"/>
</dbReference>
<keyword evidence="8" id="KW-0677">Repeat</keyword>
<dbReference type="PROSITE" id="PS51416">
    <property type="entry name" value="MIB_HERC2"/>
    <property type="match status" value="2"/>
</dbReference>
<dbReference type="PANTHER" id="PTHR24202">
    <property type="entry name" value="E3 UBIQUITIN-PROTEIN LIGASE MIB2"/>
    <property type="match status" value="1"/>
</dbReference>
<evidence type="ECO:0000256" key="10">
    <source>
        <dbReference type="ARBA" id="ARBA00022786"/>
    </source>
</evidence>
<dbReference type="InterPro" id="IPR036770">
    <property type="entry name" value="Ankyrin_rpt-contain_sf"/>
</dbReference>
<evidence type="ECO:0000313" key="20">
    <source>
        <dbReference type="Proteomes" id="UP001152798"/>
    </source>
</evidence>
<dbReference type="InterPro" id="IPR002110">
    <property type="entry name" value="Ankyrin_rpt"/>
</dbReference>
<name>A0A9P0ML38_NEZVI</name>
<keyword evidence="9 15" id="KW-0863">Zinc-finger</keyword>
<feature type="domain" description="RING-type" evidence="16">
    <location>
        <begin position="798"/>
        <end position="834"/>
    </location>
</feature>
<dbReference type="CDD" id="cd16520">
    <property type="entry name" value="RING-HC_MIBs-like"/>
    <property type="match status" value="1"/>
</dbReference>
<dbReference type="SMART" id="SM00248">
    <property type="entry name" value="ANK"/>
    <property type="match status" value="7"/>
</dbReference>
<dbReference type="FunFam" id="3.30.40.10:FF:000393">
    <property type="entry name" value="CLUMA_CG014158, isoform A"/>
    <property type="match status" value="1"/>
</dbReference>
<dbReference type="SMART" id="SM00184">
    <property type="entry name" value="RING"/>
    <property type="match status" value="2"/>
</dbReference>
<comment type="catalytic activity">
    <reaction evidence="1">
        <text>S-ubiquitinyl-[E2 ubiquitin-conjugating enzyme]-L-cysteine + [acceptor protein]-L-lysine = [E2 ubiquitin-conjugating enzyme]-L-cysteine + N(6)-ubiquitinyl-[acceptor protein]-L-lysine.</text>
        <dbReference type="EC" id="2.3.2.27"/>
    </reaction>
</comment>
<protein>
    <recommendedName>
        <fullName evidence="4">RING-type E3 ubiquitin transferase</fullName>
        <ecNumber evidence="4">2.3.2.27</ecNumber>
    </recommendedName>
</protein>
<dbReference type="Gene3D" id="3.30.40.10">
    <property type="entry name" value="Zinc/RING finger domain, C3HC4 (zinc finger)"/>
    <property type="match status" value="2"/>
</dbReference>
<dbReference type="GO" id="GO:0061630">
    <property type="term" value="F:ubiquitin protein ligase activity"/>
    <property type="evidence" value="ECO:0007669"/>
    <property type="project" value="UniProtKB-EC"/>
</dbReference>
<dbReference type="Pfam" id="PF12796">
    <property type="entry name" value="Ank_2"/>
    <property type="match status" value="1"/>
</dbReference>
<keyword evidence="5" id="KW-0963">Cytoplasm</keyword>
<comment type="subcellular location">
    <subcellularLocation>
        <location evidence="2">Cytoplasm</location>
    </subcellularLocation>
</comment>
<dbReference type="PROSITE" id="PS50297">
    <property type="entry name" value="ANK_REP_REGION"/>
    <property type="match status" value="5"/>
</dbReference>
<evidence type="ECO:0000256" key="9">
    <source>
        <dbReference type="ARBA" id="ARBA00022771"/>
    </source>
</evidence>
<reference evidence="19" key="1">
    <citation type="submission" date="2022-01" db="EMBL/GenBank/DDBJ databases">
        <authorList>
            <person name="King R."/>
        </authorList>
    </citation>
    <scope>NUCLEOTIDE SEQUENCE</scope>
</reference>
<accession>A0A9P0ML38</accession>
<evidence type="ECO:0000256" key="5">
    <source>
        <dbReference type="ARBA" id="ARBA00022490"/>
    </source>
</evidence>
<evidence type="ECO:0000256" key="15">
    <source>
        <dbReference type="PROSITE-ProRule" id="PRU00228"/>
    </source>
</evidence>
<feature type="repeat" description="ANK" evidence="14">
    <location>
        <begin position="626"/>
        <end position="650"/>
    </location>
</feature>
<dbReference type="InterPro" id="IPR010606">
    <property type="entry name" value="Mib_Herc2"/>
</dbReference>
<feature type="domain" description="MIB/HERC2" evidence="18">
    <location>
        <begin position="142"/>
        <end position="220"/>
    </location>
</feature>
<dbReference type="Pfam" id="PF06701">
    <property type="entry name" value="MIB_HERC2"/>
    <property type="match status" value="2"/>
</dbReference>
<dbReference type="Gene3D" id="3.30.60.90">
    <property type="match status" value="1"/>
</dbReference>
<proteinExistence type="predicted"/>
<evidence type="ECO:0000256" key="2">
    <source>
        <dbReference type="ARBA" id="ARBA00004496"/>
    </source>
</evidence>
<dbReference type="SUPFAM" id="SSF159034">
    <property type="entry name" value="Mib/herc2 domain-like"/>
    <property type="match status" value="2"/>
</dbReference>
<organism evidence="19 20">
    <name type="scientific">Nezara viridula</name>
    <name type="common">Southern green stink bug</name>
    <name type="synonym">Cimex viridulus</name>
    <dbReference type="NCBI Taxonomy" id="85310"/>
    <lineage>
        <taxon>Eukaryota</taxon>
        <taxon>Metazoa</taxon>
        <taxon>Ecdysozoa</taxon>
        <taxon>Arthropoda</taxon>
        <taxon>Hexapoda</taxon>
        <taxon>Insecta</taxon>
        <taxon>Pterygota</taxon>
        <taxon>Neoptera</taxon>
        <taxon>Paraneoptera</taxon>
        <taxon>Hemiptera</taxon>
        <taxon>Heteroptera</taxon>
        <taxon>Panheteroptera</taxon>
        <taxon>Pentatomomorpha</taxon>
        <taxon>Pentatomoidea</taxon>
        <taxon>Pentatomidae</taxon>
        <taxon>Pentatominae</taxon>
        <taxon>Nezara</taxon>
    </lineage>
</organism>
<evidence type="ECO:0000256" key="4">
    <source>
        <dbReference type="ARBA" id="ARBA00012483"/>
    </source>
</evidence>
<dbReference type="CDD" id="cd16726">
    <property type="entry name" value="RING-HC_MIB2_rpt1"/>
    <property type="match status" value="1"/>
</dbReference>
<keyword evidence="12" id="KW-0914">Notch signaling pathway</keyword>
<dbReference type="PANTHER" id="PTHR24202:SF4">
    <property type="entry name" value="E3 UBIQUITIN-PROTEIN LIGASE MIB2-RELATED"/>
    <property type="match status" value="1"/>
</dbReference>
<dbReference type="GO" id="GO:0007219">
    <property type="term" value="P:Notch signaling pathway"/>
    <property type="evidence" value="ECO:0007669"/>
    <property type="project" value="UniProtKB-KW"/>
</dbReference>
<dbReference type="Pfam" id="PF00023">
    <property type="entry name" value="Ank"/>
    <property type="match status" value="3"/>
</dbReference>
<evidence type="ECO:0000256" key="6">
    <source>
        <dbReference type="ARBA" id="ARBA00022679"/>
    </source>
</evidence>
<feature type="repeat" description="ANK" evidence="14">
    <location>
        <begin position="492"/>
        <end position="524"/>
    </location>
</feature>
<evidence type="ECO:0000256" key="1">
    <source>
        <dbReference type="ARBA" id="ARBA00000900"/>
    </source>
</evidence>
<dbReference type="InterPro" id="IPR001841">
    <property type="entry name" value="Znf_RING"/>
</dbReference>
<dbReference type="EC" id="2.3.2.27" evidence="4"/>
<dbReference type="SUPFAM" id="SSF48403">
    <property type="entry name" value="Ankyrin repeat"/>
    <property type="match status" value="1"/>
</dbReference>
<keyword evidence="6" id="KW-0808">Transferase</keyword>
<dbReference type="Pfam" id="PF00569">
    <property type="entry name" value="ZZ"/>
    <property type="match status" value="1"/>
</dbReference>
<dbReference type="PROSITE" id="PS50135">
    <property type="entry name" value="ZF_ZZ_2"/>
    <property type="match status" value="1"/>
</dbReference>
<dbReference type="InterPro" id="IPR013083">
    <property type="entry name" value="Znf_RING/FYVE/PHD"/>
</dbReference>
<keyword evidence="20" id="KW-1185">Reference proteome</keyword>
<dbReference type="SMART" id="SM00291">
    <property type="entry name" value="ZnF_ZZ"/>
    <property type="match status" value="1"/>
</dbReference>
<evidence type="ECO:0000256" key="14">
    <source>
        <dbReference type="PROSITE-ProRule" id="PRU00023"/>
    </source>
</evidence>
<evidence type="ECO:0000256" key="12">
    <source>
        <dbReference type="ARBA" id="ARBA00022976"/>
    </source>
</evidence>
<feature type="repeat" description="ANK" evidence="14">
    <location>
        <begin position="525"/>
        <end position="557"/>
    </location>
</feature>
<dbReference type="Gene3D" id="1.25.40.20">
    <property type="entry name" value="Ankyrin repeat-containing domain"/>
    <property type="match status" value="2"/>
</dbReference>
<evidence type="ECO:0000256" key="7">
    <source>
        <dbReference type="ARBA" id="ARBA00022723"/>
    </source>
</evidence>
<dbReference type="GO" id="GO:0008270">
    <property type="term" value="F:zinc ion binding"/>
    <property type="evidence" value="ECO:0007669"/>
    <property type="project" value="UniProtKB-KW"/>
</dbReference>
<evidence type="ECO:0000256" key="13">
    <source>
        <dbReference type="ARBA" id="ARBA00023043"/>
    </source>
</evidence>
<dbReference type="PROSITE" id="PS50088">
    <property type="entry name" value="ANK_REPEAT"/>
    <property type="match status" value="5"/>
</dbReference>
<dbReference type="InterPro" id="IPR043145">
    <property type="entry name" value="Znf_ZZ_sf"/>
</dbReference>
<dbReference type="InterPro" id="IPR037252">
    <property type="entry name" value="Mib_Herc2_sf"/>
</dbReference>
<dbReference type="Gene3D" id="2.30.30.40">
    <property type="entry name" value="SH3 Domains"/>
    <property type="match status" value="2"/>
</dbReference>
<dbReference type="InterPro" id="IPR000433">
    <property type="entry name" value="Znf_ZZ"/>
</dbReference>
<evidence type="ECO:0000256" key="3">
    <source>
        <dbReference type="ARBA" id="ARBA00004906"/>
    </source>
</evidence>
<dbReference type="SUPFAM" id="SSF57850">
    <property type="entry name" value="RING/U-box"/>
    <property type="match status" value="1"/>
</dbReference>
<evidence type="ECO:0000259" key="18">
    <source>
        <dbReference type="PROSITE" id="PS51416"/>
    </source>
</evidence>
<gene>
    <name evidence="19" type="ORF">NEZAVI_LOCUS5827</name>
</gene>
<keyword evidence="10" id="KW-0833">Ubl conjugation pathway</keyword>
<dbReference type="InterPro" id="IPR040847">
    <property type="entry name" value="SH3_15"/>
</dbReference>